<dbReference type="AlphaFoldDB" id="A0A0N4UT51"/>
<dbReference type="EMBL" id="UXUI01000223">
    <property type="protein sequence ID" value="VDD85123.1"/>
    <property type="molecule type" value="Genomic_DNA"/>
</dbReference>
<evidence type="ECO:0000313" key="4">
    <source>
        <dbReference type="WBParaSite" id="EVEC_0000039201-mRNA-1"/>
    </source>
</evidence>
<protein>
    <submittedName>
        <fullName evidence="2 4">Uncharacterized protein</fullName>
    </submittedName>
</protein>
<name>A0A0N4UT51_ENTVE</name>
<evidence type="ECO:0000313" key="2">
    <source>
        <dbReference type="EMBL" id="VDD85123.1"/>
    </source>
</evidence>
<organism evidence="4">
    <name type="scientific">Enterobius vermicularis</name>
    <name type="common">Human pinworm</name>
    <dbReference type="NCBI Taxonomy" id="51028"/>
    <lineage>
        <taxon>Eukaryota</taxon>
        <taxon>Metazoa</taxon>
        <taxon>Ecdysozoa</taxon>
        <taxon>Nematoda</taxon>
        <taxon>Chromadorea</taxon>
        <taxon>Rhabditida</taxon>
        <taxon>Spirurina</taxon>
        <taxon>Oxyuridomorpha</taxon>
        <taxon>Oxyuroidea</taxon>
        <taxon>Oxyuridae</taxon>
        <taxon>Enterobius</taxon>
    </lineage>
</organism>
<keyword evidence="3" id="KW-1185">Reference proteome</keyword>
<feature type="region of interest" description="Disordered" evidence="1">
    <location>
        <begin position="62"/>
        <end position="83"/>
    </location>
</feature>
<dbReference type="WBParaSite" id="EVEC_0000039201-mRNA-1">
    <property type="protein sequence ID" value="EVEC_0000039201-mRNA-1"/>
    <property type="gene ID" value="EVEC_0000039201"/>
</dbReference>
<reference evidence="4" key="1">
    <citation type="submission" date="2017-02" db="UniProtKB">
        <authorList>
            <consortium name="WormBaseParasite"/>
        </authorList>
    </citation>
    <scope>IDENTIFICATION</scope>
</reference>
<sequence length="83" mass="9371">MSQVKKVTESDREVKRMNYRHSRNSASSRLQLPVASEKCEKTLCDSTKIKDVSPLTATVIEPPMEANSENTEKERTLDDTDEG</sequence>
<feature type="compositionally biased region" description="Basic and acidic residues" evidence="1">
    <location>
        <begin position="1"/>
        <end position="16"/>
    </location>
</feature>
<reference evidence="2 3" key="2">
    <citation type="submission" date="2018-10" db="EMBL/GenBank/DDBJ databases">
        <authorList>
            <consortium name="Pathogen Informatics"/>
        </authorList>
    </citation>
    <scope>NUCLEOTIDE SEQUENCE [LARGE SCALE GENOMIC DNA]</scope>
</reference>
<feature type="region of interest" description="Disordered" evidence="1">
    <location>
        <begin position="1"/>
        <end position="33"/>
    </location>
</feature>
<evidence type="ECO:0000256" key="1">
    <source>
        <dbReference type="SAM" id="MobiDB-lite"/>
    </source>
</evidence>
<dbReference type="Proteomes" id="UP000274131">
    <property type="component" value="Unassembled WGS sequence"/>
</dbReference>
<feature type="compositionally biased region" description="Basic and acidic residues" evidence="1">
    <location>
        <begin position="70"/>
        <end position="83"/>
    </location>
</feature>
<accession>A0A0N4UT51</accession>
<evidence type="ECO:0000313" key="3">
    <source>
        <dbReference type="Proteomes" id="UP000274131"/>
    </source>
</evidence>
<proteinExistence type="predicted"/>
<gene>
    <name evidence="2" type="ORF">EVEC_LOCUS266</name>
</gene>